<feature type="domain" description="Copper-binding protein MbnP-like" evidence="2">
    <location>
        <begin position="19"/>
        <end position="209"/>
    </location>
</feature>
<name>A0A6N8J9P3_9BACT</name>
<protein>
    <recommendedName>
        <fullName evidence="2">Copper-binding protein MbnP-like domain-containing protein</fullName>
    </recommendedName>
</protein>
<feature type="chain" id="PRO_5026739706" description="Copper-binding protein MbnP-like domain-containing protein" evidence="1">
    <location>
        <begin position="19"/>
        <end position="231"/>
    </location>
</feature>
<dbReference type="Pfam" id="PF20243">
    <property type="entry name" value="MbnP"/>
    <property type="match status" value="1"/>
</dbReference>
<proteinExistence type="predicted"/>
<evidence type="ECO:0000259" key="2">
    <source>
        <dbReference type="Pfam" id="PF20243"/>
    </source>
</evidence>
<gene>
    <name evidence="3" type="ORF">GO495_10575</name>
</gene>
<dbReference type="Proteomes" id="UP000468388">
    <property type="component" value="Unassembled WGS sequence"/>
</dbReference>
<organism evidence="3 4">
    <name type="scientific">Chitinophaga oryziterrae</name>
    <dbReference type="NCBI Taxonomy" id="1031224"/>
    <lineage>
        <taxon>Bacteria</taxon>
        <taxon>Pseudomonadati</taxon>
        <taxon>Bacteroidota</taxon>
        <taxon>Chitinophagia</taxon>
        <taxon>Chitinophagales</taxon>
        <taxon>Chitinophagaceae</taxon>
        <taxon>Chitinophaga</taxon>
    </lineage>
</organism>
<evidence type="ECO:0000313" key="3">
    <source>
        <dbReference type="EMBL" id="MVT41026.1"/>
    </source>
</evidence>
<dbReference type="RefSeq" id="WP_157299646.1">
    <property type="nucleotide sequence ID" value="NZ_BAAAZB010000010.1"/>
</dbReference>
<dbReference type="InterPro" id="IPR046863">
    <property type="entry name" value="MbnP-like_dom"/>
</dbReference>
<dbReference type="AlphaFoldDB" id="A0A6N8J9P3"/>
<keyword evidence="1" id="KW-0732">Signal</keyword>
<comment type="caution">
    <text evidence="3">The sequence shown here is derived from an EMBL/GenBank/DDBJ whole genome shotgun (WGS) entry which is preliminary data.</text>
</comment>
<dbReference type="OrthoDB" id="1422031at2"/>
<dbReference type="EMBL" id="WRXO01000002">
    <property type="protein sequence ID" value="MVT41026.1"/>
    <property type="molecule type" value="Genomic_DNA"/>
</dbReference>
<evidence type="ECO:0000313" key="4">
    <source>
        <dbReference type="Proteomes" id="UP000468388"/>
    </source>
</evidence>
<keyword evidence="4" id="KW-1185">Reference proteome</keyword>
<reference evidence="3 4" key="1">
    <citation type="submission" date="2019-12" db="EMBL/GenBank/DDBJ databases">
        <title>The draft genomic sequence of strain Chitinophaga oryziterrae JCM 16595.</title>
        <authorList>
            <person name="Zhang X."/>
        </authorList>
    </citation>
    <scope>NUCLEOTIDE SEQUENCE [LARGE SCALE GENOMIC DNA]</scope>
    <source>
        <strain evidence="3 4">JCM 16595</strain>
    </source>
</reference>
<accession>A0A6N8J9P3</accession>
<sequence length="231" mass="25412">MRYCLLLISLFVLKGAKAQTLQLNLNHTVNGVPMALGNTTYLNAAGDTFNITVFRYYLSNFSVTDIAGNTIKAAPECFLVSEDSLNSKRITLKLPEGRYKGLSFMIGIDSLLNCTGAQSGALDPIYGMFWTWNSGYIMAKLEGTSPSSHLPGHIIEFHIGGYRAPHITQRIVNLTLPQTLVLKSSAKINLTADAYTWFNGISFRQVAGFMTPGTAADRIADNYQHMFSVKN</sequence>
<feature type="signal peptide" evidence="1">
    <location>
        <begin position="1"/>
        <end position="18"/>
    </location>
</feature>
<evidence type="ECO:0000256" key="1">
    <source>
        <dbReference type="SAM" id="SignalP"/>
    </source>
</evidence>